<name>A0A2A2AQW7_9BURK</name>
<evidence type="ECO:0000256" key="1">
    <source>
        <dbReference type="SAM" id="MobiDB-lite"/>
    </source>
</evidence>
<evidence type="ECO:0000313" key="3">
    <source>
        <dbReference type="Proteomes" id="UP000218644"/>
    </source>
</evidence>
<comment type="caution">
    <text evidence="2">The sequence shown here is derived from an EMBL/GenBank/DDBJ whole genome shotgun (WGS) entry which is preliminary data.</text>
</comment>
<feature type="region of interest" description="Disordered" evidence="1">
    <location>
        <begin position="44"/>
        <end position="66"/>
    </location>
</feature>
<evidence type="ECO:0000313" key="2">
    <source>
        <dbReference type="EMBL" id="PAT40985.1"/>
    </source>
</evidence>
<sequence length="66" mass="6906">MEIAEISELSAPARLAGLKDGRDEPQLLQPFVVLVMITATAAHAAGAGRTGSAHANARPWAWRGAQ</sequence>
<accession>A0A2A2AQW7</accession>
<protein>
    <submittedName>
        <fullName evidence="2">Uncharacterized protein</fullName>
    </submittedName>
</protein>
<reference evidence="2 3" key="1">
    <citation type="submission" date="2017-08" db="EMBL/GenBank/DDBJ databases">
        <title>WGS of Clinical strains of the CDC Group NO-1 linked to zoonotic infections in humans.</title>
        <authorList>
            <person name="Bernier A.-M."/>
            <person name="Bernard K."/>
        </authorList>
    </citation>
    <scope>NUCLEOTIDE SEQUENCE [LARGE SCALE GENOMIC DNA]</scope>
    <source>
        <strain evidence="2 3">NML79-0751</strain>
    </source>
</reference>
<proteinExistence type="predicted"/>
<organism evidence="2 3">
    <name type="scientific">Vandammella animalimorsus</name>
    <dbReference type="NCBI Taxonomy" id="2029117"/>
    <lineage>
        <taxon>Bacteria</taxon>
        <taxon>Pseudomonadati</taxon>
        <taxon>Pseudomonadota</taxon>
        <taxon>Betaproteobacteria</taxon>
        <taxon>Burkholderiales</taxon>
        <taxon>Comamonadaceae</taxon>
        <taxon>Vandammella</taxon>
    </lineage>
</organism>
<dbReference type="Proteomes" id="UP000218644">
    <property type="component" value="Unassembled WGS sequence"/>
</dbReference>
<dbReference type="AlphaFoldDB" id="A0A2A2AQW7"/>
<dbReference type="EMBL" id="NSJD01000003">
    <property type="protein sequence ID" value="PAT40985.1"/>
    <property type="molecule type" value="Genomic_DNA"/>
</dbReference>
<gene>
    <name evidence="2" type="ORF">CK623_04275</name>
</gene>
<feature type="compositionally biased region" description="Low complexity" evidence="1">
    <location>
        <begin position="44"/>
        <end position="55"/>
    </location>
</feature>